<evidence type="ECO:0000256" key="3">
    <source>
        <dbReference type="ARBA" id="ARBA00023163"/>
    </source>
</evidence>
<dbReference type="GO" id="GO:0005829">
    <property type="term" value="C:cytosol"/>
    <property type="evidence" value="ECO:0007669"/>
    <property type="project" value="TreeGrafter"/>
</dbReference>
<dbReference type="EMBL" id="WRPA01000002">
    <property type="protein sequence ID" value="MXR67686.1"/>
    <property type="molecule type" value="Genomic_DNA"/>
</dbReference>
<evidence type="ECO:0000256" key="2">
    <source>
        <dbReference type="ARBA" id="ARBA00023125"/>
    </source>
</evidence>
<reference evidence="5 6" key="1">
    <citation type="submission" date="2019-12" db="EMBL/GenBank/DDBJ databases">
        <title>Shewanella insulae sp. nov., isolated from a tidal flat.</title>
        <authorList>
            <person name="Yoon J.-H."/>
        </authorList>
    </citation>
    <scope>NUCLEOTIDE SEQUENCE [LARGE SCALE GENOMIC DNA]</scope>
    <source>
        <strain evidence="5 6">JBTF-M18</strain>
    </source>
</reference>
<gene>
    <name evidence="5" type="ORF">GNT65_03215</name>
</gene>
<keyword evidence="6" id="KW-1185">Reference proteome</keyword>
<dbReference type="PROSITE" id="PS50943">
    <property type="entry name" value="HTH_CROC1"/>
    <property type="match status" value="1"/>
</dbReference>
<keyword evidence="3" id="KW-0804">Transcription</keyword>
<dbReference type="GO" id="GO:0003700">
    <property type="term" value="F:DNA-binding transcription factor activity"/>
    <property type="evidence" value="ECO:0007669"/>
    <property type="project" value="TreeGrafter"/>
</dbReference>
<dbReference type="AlphaFoldDB" id="A0A6L7HTS1"/>
<dbReference type="CDD" id="cd00093">
    <property type="entry name" value="HTH_XRE"/>
    <property type="match status" value="1"/>
</dbReference>
<proteinExistence type="predicted"/>
<comment type="caution">
    <text evidence="5">The sequence shown here is derived from an EMBL/GenBank/DDBJ whole genome shotgun (WGS) entry which is preliminary data.</text>
</comment>
<protein>
    <submittedName>
        <fullName evidence="5">Helix-turn-helix domain-containing protein</fullName>
    </submittedName>
</protein>
<dbReference type="Gene3D" id="1.10.260.40">
    <property type="entry name" value="lambda repressor-like DNA-binding domains"/>
    <property type="match status" value="1"/>
</dbReference>
<dbReference type="InterPro" id="IPR001387">
    <property type="entry name" value="Cro/C1-type_HTH"/>
</dbReference>
<feature type="domain" description="HTH cro/C1-type" evidence="4">
    <location>
        <begin position="12"/>
        <end position="66"/>
    </location>
</feature>
<dbReference type="InterPro" id="IPR050807">
    <property type="entry name" value="TransReg_Diox_bact_type"/>
</dbReference>
<dbReference type="PANTHER" id="PTHR46797">
    <property type="entry name" value="HTH-TYPE TRANSCRIPTIONAL REGULATOR"/>
    <property type="match status" value="1"/>
</dbReference>
<evidence type="ECO:0000313" key="5">
    <source>
        <dbReference type="EMBL" id="MXR67686.1"/>
    </source>
</evidence>
<dbReference type="RefSeq" id="WP_160793685.1">
    <property type="nucleotide sequence ID" value="NZ_WRPA01000002.1"/>
</dbReference>
<organism evidence="5 6">
    <name type="scientific">Shewanella insulae</name>
    <dbReference type="NCBI Taxonomy" id="2681496"/>
    <lineage>
        <taxon>Bacteria</taxon>
        <taxon>Pseudomonadati</taxon>
        <taxon>Pseudomonadota</taxon>
        <taxon>Gammaproteobacteria</taxon>
        <taxon>Alteromonadales</taxon>
        <taxon>Shewanellaceae</taxon>
        <taxon>Shewanella</taxon>
    </lineage>
</organism>
<sequence length="77" mass="8632">MKTLAIEVGRAVRQVRKSRGMSQDELALQADIDRSYIGRIERAEANITLDMLYKIAEVLDCEALDLLPSRATLKGQI</sequence>
<dbReference type="InterPro" id="IPR010982">
    <property type="entry name" value="Lambda_DNA-bd_dom_sf"/>
</dbReference>
<dbReference type="Proteomes" id="UP000474778">
    <property type="component" value="Unassembled WGS sequence"/>
</dbReference>
<dbReference type="SMART" id="SM00530">
    <property type="entry name" value="HTH_XRE"/>
    <property type="match status" value="1"/>
</dbReference>
<evidence type="ECO:0000259" key="4">
    <source>
        <dbReference type="PROSITE" id="PS50943"/>
    </source>
</evidence>
<dbReference type="SUPFAM" id="SSF47413">
    <property type="entry name" value="lambda repressor-like DNA-binding domains"/>
    <property type="match status" value="1"/>
</dbReference>
<dbReference type="PANTHER" id="PTHR46797:SF23">
    <property type="entry name" value="HTH-TYPE TRANSCRIPTIONAL REGULATOR SUTR"/>
    <property type="match status" value="1"/>
</dbReference>
<evidence type="ECO:0000313" key="6">
    <source>
        <dbReference type="Proteomes" id="UP000474778"/>
    </source>
</evidence>
<accession>A0A6L7HTS1</accession>
<name>A0A6L7HTS1_9GAMM</name>
<keyword evidence="1" id="KW-0805">Transcription regulation</keyword>
<dbReference type="Pfam" id="PF01381">
    <property type="entry name" value="HTH_3"/>
    <property type="match status" value="1"/>
</dbReference>
<evidence type="ECO:0000256" key="1">
    <source>
        <dbReference type="ARBA" id="ARBA00023015"/>
    </source>
</evidence>
<keyword evidence="2" id="KW-0238">DNA-binding</keyword>
<dbReference type="GO" id="GO:0003677">
    <property type="term" value="F:DNA binding"/>
    <property type="evidence" value="ECO:0007669"/>
    <property type="project" value="UniProtKB-KW"/>
</dbReference>